<gene>
    <name evidence="1" type="ORF">JMUB5056_2187</name>
</gene>
<dbReference type="AlphaFoldDB" id="A0A510LD51"/>
<name>A0A510LD51_9FUSO</name>
<protein>
    <submittedName>
        <fullName evidence="1">Uncharacterized protein</fullName>
    </submittedName>
</protein>
<dbReference type="Proteomes" id="UP000321561">
    <property type="component" value="Chromosome"/>
</dbReference>
<organism evidence="1 2">
    <name type="scientific">Leptotrichia hongkongensis</name>
    <dbReference type="NCBI Taxonomy" id="554406"/>
    <lineage>
        <taxon>Bacteria</taxon>
        <taxon>Fusobacteriati</taxon>
        <taxon>Fusobacteriota</taxon>
        <taxon>Fusobacteriia</taxon>
        <taxon>Fusobacteriales</taxon>
        <taxon>Leptotrichiaceae</taxon>
        <taxon>Leptotrichia</taxon>
    </lineage>
</organism>
<evidence type="ECO:0000313" key="1">
    <source>
        <dbReference type="EMBL" id="BBM60563.1"/>
    </source>
</evidence>
<evidence type="ECO:0000313" key="2">
    <source>
        <dbReference type="Proteomes" id="UP000321561"/>
    </source>
</evidence>
<dbReference type="OrthoDB" id="81902at2"/>
<proteinExistence type="predicted"/>
<sequence>MRNMKFLLLFITQIYLFGTSLDFPCTMNLTPEWIYKPKSYSEKKIEITKINSKICKNSKDISFFGDFELDYIELKKETKVERFIVLPSKIEKEYAYVPLLDSQKLEKEPLYVTIFTGNQKNRLYNQMEKEYSLLDIQQMKKEPLYTTKFIENKEIKYEIYNQIEKRIKEINDKFKALESFNKLENQDGSFVLSYVLKPSYSNFEYIDSEYLVVTMEKYFYVIDLKKIEIEHDKIDEDILELLEMMKRLKFF</sequence>
<dbReference type="EMBL" id="AP019846">
    <property type="protein sequence ID" value="BBM60563.1"/>
    <property type="molecule type" value="Genomic_DNA"/>
</dbReference>
<dbReference type="KEGG" id="lhg:JMUB5056_2187"/>
<dbReference type="RefSeq" id="WP_147006370.1">
    <property type="nucleotide sequence ID" value="NZ_AP019846.1"/>
</dbReference>
<accession>A0A510LD51</accession>
<reference evidence="1 2" key="1">
    <citation type="submission" date="2019-07" db="EMBL/GenBank/DDBJ databases">
        <title>Complete Genome Sequence of Leptotrichia hongkongensis Strain JMUB5056.</title>
        <authorList>
            <person name="Watanabe S."/>
            <person name="Cui L."/>
        </authorList>
    </citation>
    <scope>NUCLEOTIDE SEQUENCE [LARGE SCALE GENOMIC DNA]</scope>
    <source>
        <strain evidence="1 2">JMUB5056</strain>
    </source>
</reference>